<evidence type="ECO:0000313" key="4">
    <source>
        <dbReference type="Proteomes" id="UP000284375"/>
    </source>
</evidence>
<dbReference type="EMBL" id="LJZO01000004">
    <property type="protein sequence ID" value="ROW02967.1"/>
    <property type="molecule type" value="Genomic_DNA"/>
</dbReference>
<sequence length="375" mass="37331">MTGLNANIANGTCYIAYNQAAGSELVPCGNAGIADVPCCFGGDYCDSSNTCYDKDTGSTYLAGCTDSEYTDPACPWKSDEFADQEWVGLTRCDAINETADEWPWAGCSVPASASTAPQRLGTCGCDGKATLFIDGQALLRHASVPATAGGSISWVKGYAVTSAKATSASSTSSGLSSSSSSPSSTGATVSRSTGSAAATATGAGTGPGATSGGNSLSAGAKAGIAVGSVAAVLAVLAIAVMIFLHRRSRRKADAGGDNGGGGGDTDGYVPTGPGGPARGQAEAMQSVEDASGGVPPPAYSGFKTELPADESAMPKSLRSPSIRPGVTPEMSQSEFGDRPMSMVSELSSSATEGGERSRVGSPVYPVMASISELQG</sequence>
<feature type="compositionally biased region" description="Low complexity" evidence="1">
    <location>
        <begin position="168"/>
        <end position="202"/>
    </location>
</feature>
<keyword evidence="2" id="KW-1133">Transmembrane helix</keyword>
<gene>
    <name evidence="3" type="ORF">VSDG_01797</name>
</gene>
<keyword evidence="4" id="KW-1185">Reference proteome</keyword>
<dbReference type="AlphaFoldDB" id="A0A423WHT7"/>
<proteinExistence type="predicted"/>
<feature type="compositionally biased region" description="Gly residues" evidence="1">
    <location>
        <begin position="256"/>
        <end position="265"/>
    </location>
</feature>
<evidence type="ECO:0000256" key="2">
    <source>
        <dbReference type="SAM" id="Phobius"/>
    </source>
</evidence>
<feature type="region of interest" description="Disordered" evidence="1">
    <location>
        <begin position="249"/>
        <end position="361"/>
    </location>
</feature>
<dbReference type="Proteomes" id="UP000284375">
    <property type="component" value="Unassembled WGS sequence"/>
</dbReference>
<protein>
    <submittedName>
        <fullName evidence="3">Uncharacterized protein</fullName>
    </submittedName>
</protein>
<dbReference type="OrthoDB" id="4148662at2759"/>
<feature type="region of interest" description="Disordered" evidence="1">
    <location>
        <begin position="168"/>
        <end position="210"/>
    </location>
</feature>
<evidence type="ECO:0000256" key="1">
    <source>
        <dbReference type="SAM" id="MobiDB-lite"/>
    </source>
</evidence>
<evidence type="ECO:0000313" key="3">
    <source>
        <dbReference type="EMBL" id="ROW02967.1"/>
    </source>
</evidence>
<name>A0A423WHT7_CYTCH</name>
<organism evidence="3 4">
    <name type="scientific">Cytospora chrysosperma</name>
    <name type="common">Cytospora canker fungus</name>
    <name type="synonym">Sphaeria chrysosperma</name>
    <dbReference type="NCBI Taxonomy" id="252740"/>
    <lineage>
        <taxon>Eukaryota</taxon>
        <taxon>Fungi</taxon>
        <taxon>Dikarya</taxon>
        <taxon>Ascomycota</taxon>
        <taxon>Pezizomycotina</taxon>
        <taxon>Sordariomycetes</taxon>
        <taxon>Sordariomycetidae</taxon>
        <taxon>Diaporthales</taxon>
        <taxon>Cytosporaceae</taxon>
        <taxon>Cytospora</taxon>
    </lineage>
</organism>
<keyword evidence="2" id="KW-0812">Transmembrane</keyword>
<feature type="transmembrane region" description="Helical" evidence="2">
    <location>
        <begin position="224"/>
        <end position="244"/>
    </location>
</feature>
<accession>A0A423WHT7</accession>
<reference evidence="3 4" key="1">
    <citation type="submission" date="2015-09" db="EMBL/GenBank/DDBJ databases">
        <title>Host preference determinants of Valsa canker pathogens revealed by comparative genomics.</title>
        <authorList>
            <person name="Yin Z."/>
            <person name="Huang L."/>
        </authorList>
    </citation>
    <scope>NUCLEOTIDE SEQUENCE [LARGE SCALE GENOMIC DNA]</scope>
    <source>
        <strain evidence="3 4">YSFL</strain>
    </source>
</reference>
<keyword evidence="2" id="KW-0472">Membrane</keyword>
<comment type="caution">
    <text evidence="3">The sequence shown here is derived from an EMBL/GenBank/DDBJ whole genome shotgun (WGS) entry which is preliminary data.</text>
</comment>